<keyword evidence="2" id="KW-0614">Plasmid</keyword>
<dbReference type="PANTHER" id="PTHR33608">
    <property type="entry name" value="BLL2464 PROTEIN"/>
    <property type="match status" value="1"/>
</dbReference>
<dbReference type="EMBL" id="AP025296">
    <property type="protein sequence ID" value="BDD01913.1"/>
    <property type="molecule type" value="Genomic_DNA"/>
</dbReference>
<evidence type="ECO:0000259" key="1">
    <source>
        <dbReference type="Pfam" id="PF01882"/>
    </source>
</evidence>
<proteinExistence type="predicted"/>
<evidence type="ECO:0000313" key="2">
    <source>
        <dbReference type="EMBL" id="BDD01913.1"/>
    </source>
</evidence>
<geneLocation type="plasmid" evidence="2 3">
    <name>pPP4</name>
</geneLocation>
<keyword evidence="3" id="KW-1185">Reference proteome</keyword>
<gene>
    <name evidence="2" type="ORF">PEPS_41930</name>
</gene>
<evidence type="ECO:0000313" key="3">
    <source>
        <dbReference type="Proteomes" id="UP001354989"/>
    </source>
</evidence>
<name>A0ABN6LFH7_9BACT</name>
<reference evidence="2 3" key="1">
    <citation type="submission" date="2021-12" db="EMBL/GenBank/DDBJ databases">
        <title>Genome sequencing of bacteria with rrn-lacking chromosome and rrn-plasmid.</title>
        <authorList>
            <person name="Anda M."/>
            <person name="Iwasaki W."/>
        </authorList>
    </citation>
    <scope>NUCLEOTIDE SEQUENCE [LARGE SCALE GENOMIC DNA]</scope>
    <source>
        <strain evidence="2 3">NBRC 101262</strain>
        <plasmid evidence="2 3">pPP4</plasmid>
    </source>
</reference>
<dbReference type="Proteomes" id="UP001354989">
    <property type="component" value="Plasmid pPP4"/>
</dbReference>
<protein>
    <recommendedName>
        <fullName evidence="1">DUF58 domain-containing protein</fullName>
    </recommendedName>
</protein>
<feature type="domain" description="DUF58" evidence="1">
    <location>
        <begin position="56"/>
        <end position="272"/>
    </location>
</feature>
<dbReference type="Pfam" id="PF01882">
    <property type="entry name" value="DUF58"/>
    <property type="match status" value="1"/>
</dbReference>
<accession>A0ABN6LFH7</accession>
<dbReference type="RefSeq" id="WP_338399110.1">
    <property type="nucleotide sequence ID" value="NZ_AP025296.1"/>
</dbReference>
<sequence length="307" mass="34874">MMQKPIPSTVAVNISDLQALSEHAHKINLSSRQPQKSPLFGRHASLIHGRGLDFKQVRQYVRGDDVRHIDWKVTARTQQPHLKQFSEERERPVLLILNQGHSMFFGSTAYMKSVVAAQLAAIVAHHVVKAKDQIGAIIVGDESSALIRPKGGTKNLMQVLQQISEANQALLQQKNEQRNEYILAHTMAKIKRLKPVNHLIIFISDIIHYMPEVKTTLMALSRHNDLVVCKVNDPLEFKIPQERWVLSNKGLQIPFDTGRKNLAARYAQDTERRCKQFVDELQKQAIPVLKFNSLTSAAQQLKQYFGT</sequence>
<dbReference type="PANTHER" id="PTHR33608:SF12">
    <property type="entry name" value="DUF58 DOMAIN-CONTAINING PROTEIN"/>
    <property type="match status" value="1"/>
</dbReference>
<dbReference type="InterPro" id="IPR002881">
    <property type="entry name" value="DUF58"/>
</dbReference>
<organism evidence="2 3">
    <name type="scientific">Persicobacter psychrovividus</name>
    <dbReference type="NCBI Taxonomy" id="387638"/>
    <lineage>
        <taxon>Bacteria</taxon>
        <taxon>Pseudomonadati</taxon>
        <taxon>Bacteroidota</taxon>
        <taxon>Cytophagia</taxon>
        <taxon>Cytophagales</taxon>
        <taxon>Persicobacteraceae</taxon>
        <taxon>Persicobacter</taxon>
    </lineage>
</organism>